<evidence type="ECO:0000256" key="3">
    <source>
        <dbReference type="PROSITE-ProRule" id="PRU00339"/>
    </source>
</evidence>
<accession>A0A8J3N058</accession>
<protein>
    <recommendedName>
        <fullName evidence="6">Tetratricopeptide repeat protein</fullName>
    </recommendedName>
</protein>
<evidence type="ECO:0000256" key="1">
    <source>
        <dbReference type="ARBA" id="ARBA00022737"/>
    </source>
</evidence>
<dbReference type="SUPFAM" id="SSF48452">
    <property type="entry name" value="TPR-like"/>
    <property type="match status" value="2"/>
</dbReference>
<evidence type="ECO:0008006" key="6">
    <source>
        <dbReference type="Google" id="ProtNLM"/>
    </source>
</evidence>
<dbReference type="Pfam" id="PF13181">
    <property type="entry name" value="TPR_8"/>
    <property type="match status" value="1"/>
</dbReference>
<dbReference type="Pfam" id="PF13424">
    <property type="entry name" value="TPR_12"/>
    <property type="match status" value="2"/>
</dbReference>
<keyword evidence="2 3" id="KW-0802">TPR repeat</keyword>
<feature type="repeat" description="TPR" evidence="3">
    <location>
        <begin position="669"/>
        <end position="702"/>
    </location>
</feature>
<keyword evidence="5" id="KW-1185">Reference proteome</keyword>
<dbReference type="Gene3D" id="1.25.40.10">
    <property type="entry name" value="Tetratricopeptide repeat domain"/>
    <property type="match status" value="1"/>
</dbReference>
<dbReference type="Gene3D" id="3.40.50.300">
    <property type="entry name" value="P-loop containing nucleotide triphosphate hydrolases"/>
    <property type="match status" value="1"/>
</dbReference>
<proteinExistence type="predicted"/>
<dbReference type="SMART" id="SM00028">
    <property type="entry name" value="TPR"/>
    <property type="match status" value="6"/>
</dbReference>
<evidence type="ECO:0000313" key="5">
    <source>
        <dbReference type="Proteomes" id="UP000597444"/>
    </source>
</evidence>
<name>A0A8J3N058_9CHLR</name>
<gene>
    <name evidence="4" type="ORF">KSF_026350</name>
</gene>
<dbReference type="RefSeq" id="WP_220203410.1">
    <property type="nucleotide sequence ID" value="NZ_BNJK01000001.1"/>
</dbReference>
<dbReference type="AlphaFoldDB" id="A0A8J3N058"/>
<reference evidence="4" key="1">
    <citation type="submission" date="2020-10" db="EMBL/GenBank/DDBJ databases">
        <title>Taxonomic study of unclassified bacteria belonging to the class Ktedonobacteria.</title>
        <authorList>
            <person name="Yabe S."/>
            <person name="Wang C.M."/>
            <person name="Zheng Y."/>
            <person name="Sakai Y."/>
            <person name="Cavaletti L."/>
            <person name="Monciardini P."/>
            <person name="Donadio S."/>
        </authorList>
    </citation>
    <scope>NUCLEOTIDE SEQUENCE</scope>
    <source>
        <strain evidence="4">ID150040</strain>
    </source>
</reference>
<sequence>MFIEPVTEEFIGREREIEFLSKWLSDADAPAIVYVHDELEAQEKKGGIGKTLLLDRLLKLTATQFSNVIPVPVDFFNVMDRDGVVIAGRLIEAIQQKYPKWEPESFQRLLQEYHEATLGGSAETANMRERLGDAFADDLRLLQLRMREENVYVLFFFDTFELIERHPIGTVLDPAHTFPDFYQSNRIRAIIAGRNPPDWSHPNWVGREREALVYPLSPFTYEETVDYLKVHCYVYDVSTLSDEMLHALYRRSEGRPILVGLLVDVLNKRIKTPETLVSISRSEFEASLVEEINNFDDPSRWAIFSMAHIYHRFNATLLKLFVDRPGLKGLVPEMMYQELITALPQLSFVRRSTYSDDFVLHDEMRRLVNRYCWEKQDPDQRIRRDLSLLAVEYYIGLLEKEQEEEVRQSYIAETLFHKLFIDVTDGILYFESFFNEAVRLSLRSFARTLFQELRKFQGQMTHEQIQNMRLAEGRLLRQELNWPAALQIYQTLEQDEQWAELRRSDILNEKSSCYVQLGLFTEAEECVRACLEIERTNKDKTRYARLYNLLGYIYRRRGQYGEAMSFYEECIKIQRNLDDTTAYAATLNNMGNVLRFQNKLEEALRYCKLALRIRRDLYKQGKIREVDVGLSLSTIGHIYYSLDEMVETERIYQEAYSIYKRFGDKRPLAASYVSLGNVHFRKGELEKALGDFQQAARLTVGARYEAAMDSITQQGRVLAAMKRWHDAIQCFEPALELAHEIGQNRELAEILLDLAEALDYVGSDSSEQIKEAKRVARKNNYQDLLGRASEVQGDSYYRRQEYQSAFKHYRIACRFMALRGSPVFDKFLRKLNDVLLDVPNNFLPGVIDLLLEYWYAMGLDQEHPQLVNTCKEVIRHMILY</sequence>
<dbReference type="InterPro" id="IPR027417">
    <property type="entry name" value="P-loop_NTPase"/>
</dbReference>
<dbReference type="InterPro" id="IPR019734">
    <property type="entry name" value="TPR_rpt"/>
</dbReference>
<keyword evidence="1" id="KW-0677">Repeat</keyword>
<dbReference type="SUPFAM" id="SSF52540">
    <property type="entry name" value="P-loop containing nucleoside triphosphate hydrolases"/>
    <property type="match status" value="1"/>
</dbReference>
<evidence type="ECO:0000313" key="4">
    <source>
        <dbReference type="EMBL" id="GHO92587.1"/>
    </source>
</evidence>
<evidence type="ECO:0000256" key="2">
    <source>
        <dbReference type="ARBA" id="ARBA00022803"/>
    </source>
</evidence>
<dbReference type="PROSITE" id="PS50005">
    <property type="entry name" value="TPR"/>
    <property type="match status" value="2"/>
</dbReference>
<organism evidence="4 5">
    <name type="scientific">Reticulibacter mediterranei</name>
    <dbReference type="NCBI Taxonomy" id="2778369"/>
    <lineage>
        <taxon>Bacteria</taxon>
        <taxon>Bacillati</taxon>
        <taxon>Chloroflexota</taxon>
        <taxon>Ktedonobacteria</taxon>
        <taxon>Ktedonobacterales</taxon>
        <taxon>Reticulibacteraceae</taxon>
        <taxon>Reticulibacter</taxon>
    </lineage>
</organism>
<dbReference type="PANTHER" id="PTHR45641">
    <property type="entry name" value="TETRATRICOPEPTIDE REPEAT PROTEIN (AFU_ORTHOLOGUE AFUA_6G03870)"/>
    <property type="match status" value="1"/>
</dbReference>
<dbReference type="Proteomes" id="UP000597444">
    <property type="component" value="Unassembled WGS sequence"/>
</dbReference>
<feature type="repeat" description="TPR" evidence="3">
    <location>
        <begin position="544"/>
        <end position="577"/>
    </location>
</feature>
<dbReference type="EMBL" id="BNJK01000001">
    <property type="protein sequence ID" value="GHO92587.1"/>
    <property type="molecule type" value="Genomic_DNA"/>
</dbReference>
<dbReference type="PANTHER" id="PTHR45641:SF19">
    <property type="entry name" value="NEPHROCYSTIN-3"/>
    <property type="match status" value="1"/>
</dbReference>
<comment type="caution">
    <text evidence="4">The sequence shown here is derived from an EMBL/GenBank/DDBJ whole genome shotgun (WGS) entry which is preliminary data.</text>
</comment>
<dbReference type="InterPro" id="IPR011990">
    <property type="entry name" value="TPR-like_helical_dom_sf"/>
</dbReference>